<sequence>MLPSSVSFGAGTPAGLAGPWLALPPAGRIPSGPPRSLSSTRAQHRSSTREKRYRPPVPGISLQPTAALLSTQPALNLARTLHECIPALNHFI</sequence>
<accession>A0A6A6TNE2</accession>
<keyword evidence="3" id="KW-1185">Reference proteome</keyword>
<organism evidence="2 3">
    <name type="scientific">Lophiostoma macrostomum CBS 122681</name>
    <dbReference type="NCBI Taxonomy" id="1314788"/>
    <lineage>
        <taxon>Eukaryota</taxon>
        <taxon>Fungi</taxon>
        <taxon>Dikarya</taxon>
        <taxon>Ascomycota</taxon>
        <taxon>Pezizomycotina</taxon>
        <taxon>Dothideomycetes</taxon>
        <taxon>Pleosporomycetidae</taxon>
        <taxon>Pleosporales</taxon>
        <taxon>Lophiostomataceae</taxon>
        <taxon>Lophiostoma</taxon>
    </lineage>
</organism>
<evidence type="ECO:0000313" key="2">
    <source>
        <dbReference type="EMBL" id="KAF2661282.1"/>
    </source>
</evidence>
<gene>
    <name evidence="2" type="ORF">K491DRAFT_687427</name>
</gene>
<feature type="region of interest" description="Disordered" evidence="1">
    <location>
        <begin position="21"/>
        <end position="59"/>
    </location>
</feature>
<evidence type="ECO:0000256" key="1">
    <source>
        <dbReference type="SAM" id="MobiDB-lite"/>
    </source>
</evidence>
<name>A0A6A6TNE2_9PLEO</name>
<protein>
    <submittedName>
        <fullName evidence="2">Uncharacterized protein</fullName>
    </submittedName>
</protein>
<dbReference type="Proteomes" id="UP000799324">
    <property type="component" value="Unassembled WGS sequence"/>
</dbReference>
<dbReference type="AlphaFoldDB" id="A0A6A6TNE2"/>
<feature type="non-terminal residue" evidence="2">
    <location>
        <position position="92"/>
    </location>
</feature>
<reference evidence="2" key="1">
    <citation type="journal article" date="2020" name="Stud. Mycol.">
        <title>101 Dothideomycetes genomes: a test case for predicting lifestyles and emergence of pathogens.</title>
        <authorList>
            <person name="Haridas S."/>
            <person name="Albert R."/>
            <person name="Binder M."/>
            <person name="Bloem J."/>
            <person name="Labutti K."/>
            <person name="Salamov A."/>
            <person name="Andreopoulos B."/>
            <person name="Baker S."/>
            <person name="Barry K."/>
            <person name="Bills G."/>
            <person name="Bluhm B."/>
            <person name="Cannon C."/>
            <person name="Castanera R."/>
            <person name="Culley D."/>
            <person name="Daum C."/>
            <person name="Ezra D."/>
            <person name="Gonzalez J."/>
            <person name="Henrissat B."/>
            <person name="Kuo A."/>
            <person name="Liang C."/>
            <person name="Lipzen A."/>
            <person name="Lutzoni F."/>
            <person name="Magnuson J."/>
            <person name="Mondo S."/>
            <person name="Nolan M."/>
            <person name="Ohm R."/>
            <person name="Pangilinan J."/>
            <person name="Park H.-J."/>
            <person name="Ramirez L."/>
            <person name="Alfaro M."/>
            <person name="Sun H."/>
            <person name="Tritt A."/>
            <person name="Yoshinaga Y."/>
            <person name="Zwiers L.-H."/>
            <person name="Turgeon B."/>
            <person name="Goodwin S."/>
            <person name="Spatafora J."/>
            <person name="Crous P."/>
            <person name="Grigoriev I."/>
        </authorList>
    </citation>
    <scope>NUCLEOTIDE SEQUENCE</scope>
    <source>
        <strain evidence="2">CBS 122681</strain>
    </source>
</reference>
<dbReference type="EMBL" id="MU004294">
    <property type="protein sequence ID" value="KAF2661282.1"/>
    <property type="molecule type" value="Genomic_DNA"/>
</dbReference>
<proteinExistence type="predicted"/>
<feature type="compositionally biased region" description="Basic residues" evidence="1">
    <location>
        <begin position="42"/>
        <end position="54"/>
    </location>
</feature>
<evidence type="ECO:0000313" key="3">
    <source>
        <dbReference type="Proteomes" id="UP000799324"/>
    </source>
</evidence>